<dbReference type="InterPro" id="IPR011035">
    <property type="entry name" value="Ribosomal_bL25/Gln-tRNA_synth"/>
</dbReference>
<dbReference type="Pfam" id="PF00749">
    <property type="entry name" value="tRNA-synt_1c"/>
    <property type="match status" value="1"/>
</dbReference>
<dbReference type="HOGENOM" id="CLU_058573_0_0_1"/>
<keyword evidence="4" id="KW-0963">Cytoplasm</keyword>
<evidence type="ECO:0000256" key="8">
    <source>
        <dbReference type="ARBA" id="ARBA00022917"/>
    </source>
</evidence>
<protein>
    <recommendedName>
        <fullName evidence="3">glutamate--tRNA ligase</fullName>
        <ecNumber evidence="3">6.1.1.17</ecNumber>
    </recommendedName>
    <alternativeName>
        <fullName evidence="10">Glutamyl-tRNA synthetase</fullName>
    </alternativeName>
</protein>
<dbReference type="InterPro" id="IPR049437">
    <property type="entry name" value="tRNA-synt_1c_C2"/>
</dbReference>
<evidence type="ECO:0000256" key="1">
    <source>
        <dbReference type="ARBA" id="ARBA00004496"/>
    </source>
</evidence>
<feature type="non-terminal residue" evidence="17">
    <location>
        <position position="396"/>
    </location>
</feature>
<evidence type="ECO:0000256" key="5">
    <source>
        <dbReference type="ARBA" id="ARBA00022598"/>
    </source>
</evidence>
<dbReference type="InterPro" id="IPR020061">
    <property type="entry name" value="Glu_tRNA_lig_a-bdl"/>
</dbReference>
<comment type="subcellular location">
    <subcellularLocation>
        <location evidence="1">Cytoplasm</location>
    </subcellularLocation>
</comment>
<dbReference type="GO" id="GO:0005524">
    <property type="term" value="F:ATP binding"/>
    <property type="evidence" value="ECO:0007669"/>
    <property type="project" value="UniProtKB-KW"/>
</dbReference>
<evidence type="ECO:0000256" key="11">
    <source>
        <dbReference type="ARBA" id="ARBA00048351"/>
    </source>
</evidence>
<name>A0A0C9V1Z6_SPHS4</name>
<feature type="domain" description="Glutamyl/glutaminyl-tRNA synthetase class Ib anti-codon binding" evidence="15">
    <location>
        <begin position="82"/>
        <end position="173"/>
    </location>
</feature>
<keyword evidence="18" id="KW-1185">Reference proteome</keyword>
<dbReference type="OrthoDB" id="10250478at2759"/>
<evidence type="ECO:0000256" key="2">
    <source>
        <dbReference type="ARBA" id="ARBA00008927"/>
    </source>
</evidence>
<keyword evidence="5 12" id="KW-0436">Ligase</keyword>
<feature type="compositionally biased region" description="Polar residues" evidence="13">
    <location>
        <begin position="337"/>
        <end position="355"/>
    </location>
</feature>
<evidence type="ECO:0000256" key="3">
    <source>
        <dbReference type="ARBA" id="ARBA00012835"/>
    </source>
</evidence>
<comment type="catalytic activity">
    <reaction evidence="11">
        <text>tRNA(Glu) + L-glutamate + ATP = L-glutamyl-tRNA(Glu) + AMP + diphosphate</text>
        <dbReference type="Rhea" id="RHEA:23540"/>
        <dbReference type="Rhea" id="RHEA-COMP:9663"/>
        <dbReference type="Rhea" id="RHEA-COMP:9680"/>
        <dbReference type="ChEBI" id="CHEBI:29985"/>
        <dbReference type="ChEBI" id="CHEBI:30616"/>
        <dbReference type="ChEBI" id="CHEBI:33019"/>
        <dbReference type="ChEBI" id="CHEBI:78442"/>
        <dbReference type="ChEBI" id="CHEBI:78520"/>
        <dbReference type="ChEBI" id="CHEBI:456215"/>
        <dbReference type="EC" id="6.1.1.17"/>
    </reaction>
</comment>
<evidence type="ECO:0000256" key="7">
    <source>
        <dbReference type="ARBA" id="ARBA00022840"/>
    </source>
</evidence>
<evidence type="ECO:0000256" key="12">
    <source>
        <dbReference type="RuleBase" id="RU363037"/>
    </source>
</evidence>
<comment type="similarity">
    <text evidence="2">Belongs to the class-I aminoacyl-tRNA synthetase family. Glutamate--tRNA ligase type 2 subfamily.</text>
</comment>
<dbReference type="SUPFAM" id="SSF52374">
    <property type="entry name" value="Nucleotidylyl transferase"/>
    <property type="match status" value="1"/>
</dbReference>
<dbReference type="InterPro" id="IPR050132">
    <property type="entry name" value="Gln/Glu-tRNA_Ligase"/>
</dbReference>
<dbReference type="InterPro" id="IPR020059">
    <property type="entry name" value="Glu/Gln-tRNA-synth_Ib_codon-bd"/>
</dbReference>
<dbReference type="GO" id="GO:0004818">
    <property type="term" value="F:glutamate-tRNA ligase activity"/>
    <property type="evidence" value="ECO:0007669"/>
    <property type="project" value="UniProtKB-EC"/>
</dbReference>
<dbReference type="GO" id="GO:0017102">
    <property type="term" value="C:methionyl glutamyl tRNA synthetase complex"/>
    <property type="evidence" value="ECO:0007669"/>
    <property type="project" value="TreeGrafter"/>
</dbReference>
<dbReference type="GO" id="GO:0006424">
    <property type="term" value="P:glutamyl-tRNA aminoacylation"/>
    <property type="evidence" value="ECO:0007669"/>
    <property type="project" value="TreeGrafter"/>
</dbReference>
<evidence type="ECO:0000259" key="15">
    <source>
        <dbReference type="Pfam" id="PF03950"/>
    </source>
</evidence>
<dbReference type="GO" id="GO:0005829">
    <property type="term" value="C:cytosol"/>
    <property type="evidence" value="ECO:0007669"/>
    <property type="project" value="TreeGrafter"/>
</dbReference>
<evidence type="ECO:0000256" key="10">
    <source>
        <dbReference type="ARBA" id="ARBA00030865"/>
    </source>
</evidence>
<dbReference type="Pfam" id="PF03950">
    <property type="entry name" value="tRNA-synt_1c_C"/>
    <property type="match status" value="1"/>
</dbReference>
<dbReference type="InterPro" id="IPR020058">
    <property type="entry name" value="Glu/Gln-tRNA-synth_Ib_cat-dom"/>
</dbReference>
<dbReference type="PANTHER" id="PTHR43097">
    <property type="entry name" value="GLUTAMINE-TRNA LIGASE"/>
    <property type="match status" value="1"/>
</dbReference>
<dbReference type="Pfam" id="PF20974">
    <property type="entry name" value="tRNA-synt_1c_C2"/>
    <property type="match status" value="1"/>
</dbReference>
<dbReference type="InterPro" id="IPR020056">
    <property type="entry name" value="Rbsml_bL25/Gln-tRNA_synth_N"/>
</dbReference>
<proteinExistence type="inferred from homology"/>
<keyword evidence="8 12" id="KW-0648">Protein biosynthesis</keyword>
<keyword evidence="9 12" id="KW-0030">Aminoacyl-tRNA synthetase</keyword>
<dbReference type="SUPFAM" id="SSF50715">
    <property type="entry name" value="Ribosomal protein L25-like"/>
    <property type="match status" value="1"/>
</dbReference>
<evidence type="ECO:0000259" key="16">
    <source>
        <dbReference type="Pfam" id="PF20974"/>
    </source>
</evidence>
<gene>
    <name evidence="17" type="ORF">M422DRAFT_180403</name>
</gene>
<feature type="region of interest" description="Disordered" evidence="13">
    <location>
        <begin position="286"/>
        <end position="355"/>
    </location>
</feature>
<dbReference type="EMBL" id="KN837185">
    <property type="protein sequence ID" value="KIJ35702.1"/>
    <property type="molecule type" value="Genomic_DNA"/>
</dbReference>
<dbReference type="AlphaFoldDB" id="A0A0C9V1Z6"/>
<dbReference type="Gene3D" id="1.10.1160.10">
    <property type="entry name" value="Glutamyl-trna Synthetase, Domain 2"/>
    <property type="match status" value="1"/>
</dbReference>
<evidence type="ECO:0000256" key="6">
    <source>
        <dbReference type="ARBA" id="ARBA00022741"/>
    </source>
</evidence>
<evidence type="ECO:0000256" key="13">
    <source>
        <dbReference type="SAM" id="MobiDB-lite"/>
    </source>
</evidence>
<dbReference type="FunFam" id="2.40.240.10:FF:000004">
    <property type="entry name" value="Glutamyl-tRNA synthetase, cytoplasmic"/>
    <property type="match status" value="1"/>
</dbReference>
<accession>A0A0C9V1Z6</accession>
<keyword evidence="7 12" id="KW-0067">ATP-binding</keyword>
<evidence type="ECO:0000259" key="14">
    <source>
        <dbReference type="Pfam" id="PF00749"/>
    </source>
</evidence>
<feature type="domain" description="tRNA synthetases class I (E and Q) anti-codon binding" evidence="16">
    <location>
        <begin position="185"/>
        <end position="262"/>
    </location>
</feature>
<keyword evidence="6 12" id="KW-0547">Nucleotide-binding</keyword>
<organism evidence="17 18">
    <name type="scientific">Sphaerobolus stellatus (strain SS14)</name>
    <dbReference type="NCBI Taxonomy" id="990650"/>
    <lineage>
        <taxon>Eukaryota</taxon>
        <taxon>Fungi</taxon>
        <taxon>Dikarya</taxon>
        <taxon>Basidiomycota</taxon>
        <taxon>Agaricomycotina</taxon>
        <taxon>Agaricomycetes</taxon>
        <taxon>Phallomycetidae</taxon>
        <taxon>Geastrales</taxon>
        <taxon>Sphaerobolaceae</taxon>
        <taxon>Sphaerobolus</taxon>
    </lineage>
</organism>
<dbReference type="EC" id="6.1.1.17" evidence="3"/>
<evidence type="ECO:0000313" key="17">
    <source>
        <dbReference type="EMBL" id="KIJ35702.1"/>
    </source>
</evidence>
<dbReference type="Gene3D" id="2.40.240.10">
    <property type="entry name" value="Ribosomal Protein L25, Chain P"/>
    <property type="match status" value="1"/>
</dbReference>
<evidence type="ECO:0000256" key="4">
    <source>
        <dbReference type="ARBA" id="ARBA00022490"/>
    </source>
</evidence>
<dbReference type="Proteomes" id="UP000054279">
    <property type="component" value="Unassembled WGS sequence"/>
</dbReference>
<feature type="domain" description="Glutamyl/glutaminyl-tRNA synthetase class Ib catalytic" evidence="14">
    <location>
        <begin position="2"/>
        <end position="79"/>
    </location>
</feature>
<evidence type="ECO:0000256" key="9">
    <source>
        <dbReference type="ARBA" id="ARBA00023146"/>
    </source>
</evidence>
<dbReference type="FunFam" id="1.10.1160.10:FF:000001">
    <property type="entry name" value="Glutamine--tRNA ligase"/>
    <property type="match status" value="1"/>
</dbReference>
<evidence type="ECO:0000313" key="18">
    <source>
        <dbReference type="Proteomes" id="UP000054279"/>
    </source>
</evidence>
<reference evidence="17 18" key="1">
    <citation type="submission" date="2014-06" db="EMBL/GenBank/DDBJ databases">
        <title>Evolutionary Origins and Diversification of the Mycorrhizal Mutualists.</title>
        <authorList>
            <consortium name="DOE Joint Genome Institute"/>
            <consortium name="Mycorrhizal Genomics Consortium"/>
            <person name="Kohler A."/>
            <person name="Kuo A."/>
            <person name="Nagy L.G."/>
            <person name="Floudas D."/>
            <person name="Copeland A."/>
            <person name="Barry K.W."/>
            <person name="Cichocki N."/>
            <person name="Veneault-Fourrey C."/>
            <person name="LaButti K."/>
            <person name="Lindquist E.A."/>
            <person name="Lipzen A."/>
            <person name="Lundell T."/>
            <person name="Morin E."/>
            <person name="Murat C."/>
            <person name="Riley R."/>
            <person name="Ohm R."/>
            <person name="Sun H."/>
            <person name="Tunlid A."/>
            <person name="Henrissat B."/>
            <person name="Grigoriev I.V."/>
            <person name="Hibbett D.S."/>
            <person name="Martin F."/>
        </authorList>
    </citation>
    <scope>NUCLEOTIDE SEQUENCE [LARGE SCALE GENOMIC DNA]</scope>
    <source>
        <strain evidence="17 18">SS14</strain>
    </source>
</reference>
<dbReference type="PANTHER" id="PTHR43097:SF5">
    <property type="entry name" value="GLUTAMATE--TRNA LIGASE"/>
    <property type="match status" value="1"/>
</dbReference>
<sequence>FSRLNFIYTLLSKRKLRWFIEQGLVRGWDDARFPTVRGIRRRGLTVEALRQYMLSQGPSQAVVSLEWDSIWAINKKVIDPVAPRFWATEKENTVKLTLNGNVPVEIKQNPRHKKNPDVGVKDTVYAPVILIEQKDALSFAENEEITLMDWGNAIIRSKSTSSDGTVTSLTADLHLEGDFRKTDKKITWLADPESSKQPLISVTLLDYDYLITKKKLEEDDDVANFVTPVTEFKVDAWADKNVATVKQGDFIQFERKGYYRVDAVRGEGENLHLDFVHIPDGKAAGLASKNSPVAAPEVGKKGKKGGEDKGANGDENKGGKGKESKAAGKDKSSSDAPTPNQTSTGSERTAFSNATKGFAIPITTKMYNVARVYGEEPLNPTADTKMYSVQSVYEEA</sequence>
<feature type="compositionally biased region" description="Basic and acidic residues" evidence="13">
    <location>
        <begin position="298"/>
        <end position="333"/>
    </location>
</feature>